<evidence type="ECO:0008006" key="5">
    <source>
        <dbReference type="Google" id="ProtNLM"/>
    </source>
</evidence>
<keyword evidence="2" id="KW-0732">Signal</keyword>
<evidence type="ECO:0000313" key="3">
    <source>
        <dbReference type="EMBL" id="SDS47775.1"/>
    </source>
</evidence>
<proteinExistence type="predicted"/>
<feature type="chain" id="PRO_5009260114" description="Carboxypeptidase regulatory-like domain-containing protein" evidence="2">
    <location>
        <begin position="30"/>
        <end position="538"/>
    </location>
</feature>
<gene>
    <name evidence="3" type="ORF">SAMN04488570_1965</name>
</gene>
<organism evidence="3 4">
    <name type="scientific">Nocardioides scoriae</name>
    <dbReference type="NCBI Taxonomy" id="642780"/>
    <lineage>
        <taxon>Bacteria</taxon>
        <taxon>Bacillati</taxon>
        <taxon>Actinomycetota</taxon>
        <taxon>Actinomycetes</taxon>
        <taxon>Propionibacteriales</taxon>
        <taxon>Nocardioidaceae</taxon>
        <taxon>Nocardioides</taxon>
    </lineage>
</organism>
<reference evidence="4" key="1">
    <citation type="submission" date="2016-10" db="EMBL/GenBank/DDBJ databases">
        <authorList>
            <person name="Varghese N."/>
            <person name="Submissions S."/>
        </authorList>
    </citation>
    <scope>NUCLEOTIDE SEQUENCE [LARGE SCALE GENOMIC DNA]</scope>
    <source>
        <strain evidence="4">DSM 22127</strain>
    </source>
</reference>
<dbReference type="EMBL" id="LT629757">
    <property type="protein sequence ID" value="SDS47775.1"/>
    <property type="molecule type" value="Genomic_DNA"/>
</dbReference>
<evidence type="ECO:0000256" key="2">
    <source>
        <dbReference type="SAM" id="SignalP"/>
    </source>
</evidence>
<dbReference type="SUPFAM" id="SSF49478">
    <property type="entry name" value="Cna protein B-type domain"/>
    <property type="match status" value="1"/>
</dbReference>
<dbReference type="STRING" id="642780.SAMN04488570_1965"/>
<name>A0A1H1SIH8_9ACTN</name>
<feature type="signal peptide" evidence="2">
    <location>
        <begin position="1"/>
        <end position="29"/>
    </location>
</feature>
<evidence type="ECO:0000313" key="4">
    <source>
        <dbReference type="Proteomes" id="UP000198859"/>
    </source>
</evidence>
<evidence type="ECO:0000256" key="1">
    <source>
        <dbReference type="SAM" id="MobiDB-lite"/>
    </source>
</evidence>
<feature type="compositionally biased region" description="Low complexity" evidence="1">
    <location>
        <begin position="474"/>
        <end position="497"/>
    </location>
</feature>
<dbReference type="RefSeq" id="WP_091728983.1">
    <property type="nucleotide sequence ID" value="NZ_LT629757.1"/>
</dbReference>
<feature type="region of interest" description="Disordered" evidence="1">
    <location>
        <begin position="24"/>
        <end position="64"/>
    </location>
</feature>
<sequence length="538" mass="52341">MRRRAVRGLLAATLLAAVPVTVGSGPASATAPPPAPRGAPSAARTVAPGDVADAGPLTGAPGGPGGLVARTVLPGLGGGGVMLGSDAATAAVVPSVAPPGTQAPTGWSAGSPPGLLFGSSRGHTTLRLGAGADGEPSTTSWHPDRAAPGWSLVLGSVGEGTLRLTALDEDLDELPVRALGFAGTFAPDLAPGALLPVWDPSTGTLAPAPAGATAADASGASAWLRPRADVRAVVATFDPASADDTYDAWVAAPLRPVTGRLTTLAGDCDPTTAVLALADGPGPSADVLATTVPGPRGAFAFARVSPRPGLSVRLARAPRGCRGATSSVPLTFTSTGAVATLGVRQVRGSLGIDVTERRSGKALRGVTLTLSGPASYAARRTSDEQGRIRFAGLVPGRYSLRLLPLAGYAVVGEDTFPVVVPGSGEGVSMRLLLAVRGTPGGAGGPAVPLVPGAVATTTTGAAAAPSVAGAVTTTTTATSTTGTSTSATTGRVATTTGSGSGLPDTGGPAGSLPWLGGGLLLLGAALLRGSRSPATPTR</sequence>
<protein>
    <recommendedName>
        <fullName evidence="5">Carboxypeptidase regulatory-like domain-containing protein</fullName>
    </recommendedName>
</protein>
<feature type="region of interest" description="Disordered" evidence="1">
    <location>
        <begin position="474"/>
        <end position="509"/>
    </location>
</feature>
<dbReference type="Proteomes" id="UP000198859">
    <property type="component" value="Chromosome I"/>
</dbReference>
<keyword evidence="4" id="KW-1185">Reference proteome</keyword>
<dbReference type="AlphaFoldDB" id="A0A1H1SIH8"/>
<accession>A0A1H1SIH8</accession>